<sequence length="528" mass="55571">MSAETHTPAELVGLRTSDRAVAPAAPPATGPAAVRVHPDDDVAVLVRGLPAGSEVEVEGVRVTLAEDVPAGHKVALRALAAGQAVHKYGMPIGAVTTDVAAGTWLHSHNLKTRLEGTLDYTFDASVARGAAAVAPTTLTFDGYRRADGRVGTRNEVWIINTVGCVNTAAERIAREAAARYAGAVDGVHAFAHPYGCSQLGDDLRNTQAVLAGLLRHPNAGGVLVLGLGCENNQMDQLLAAAGDGVDRTRLRFFNTQDVVDEVEAGVDAVGELVARMASDRREPCPVSDLVLGHKCGGSDGFSGISANPLLGRLADRLTAMGGRVILTEVPEMFGAEQVLMDRAADRETFDALVAMVNDFKEYFLRHGQPVYENPSPGNKAGGLTTLEEKSLGAIQKGGRATVTDVRRYGAPVRRAGLTLLEAPGNDGVSSTAMTASGATVLLFTTGRGTPLGFPVPTVKVSSNSDIARRKPHWIDFDAGRVLDGSATLDQLCDELLATVIDVASGRRLANNERHGYREIAIWKEGVTL</sequence>
<dbReference type="EMBL" id="BRXS01000001">
    <property type="protein sequence ID" value="GLC23746.1"/>
    <property type="molecule type" value="Genomic_DNA"/>
</dbReference>
<dbReference type="InterPro" id="IPR044144">
    <property type="entry name" value="SAF_UxaA/GarD"/>
</dbReference>
<keyword evidence="5" id="KW-0378">Hydrolase</keyword>
<feature type="domain" description="SAF" evidence="4">
    <location>
        <begin position="40"/>
        <end position="111"/>
    </location>
</feature>
<gene>
    <name evidence="5" type="primary">uxaA</name>
    <name evidence="5" type="ORF">rosag_02590</name>
</gene>
<dbReference type="InterPro" id="IPR007392">
    <property type="entry name" value="GD_AH_second"/>
</dbReference>
<dbReference type="InterPro" id="IPR052172">
    <property type="entry name" value="UxaA_altronate/galactarate_dh"/>
</dbReference>
<dbReference type="InterPro" id="IPR048332">
    <property type="entry name" value="GD_AH_C"/>
</dbReference>
<dbReference type="Pfam" id="PF08666">
    <property type="entry name" value="SAF"/>
    <property type="match status" value="1"/>
</dbReference>
<dbReference type="CDD" id="cd11613">
    <property type="entry name" value="SAF_AH_GD"/>
    <property type="match status" value="1"/>
</dbReference>
<dbReference type="PANTHER" id="PTHR30536:SF5">
    <property type="entry name" value="ALTRONATE DEHYDRATASE"/>
    <property type="match status" value="1"/>
</dbReference>
<protein>
    <submittedName>
        <fullName evidence="5">Altronate hydrolase</fullName>
    </submittedName>
</protein>
<dbReference type="SMART" id="SM00858">
    <property type="entry name" value="SAF"/>
    <property type="match status" value="1"/>
</dbReference>
<accession>A0AA37Q683</accession>
<dbReference type="GO" id="GO:0016787">
    <property type="term" value="F:hydrolase activity"/>
    <property type="evidence" value="ECO:0007669"/>
    <property type="project" value="UniProtKB-KW"/>
</dbReference>
<feature type="region of interest" description="Disordered" evidence="3">
    <location>
        <begin position="1"/>
        <end position="35"/>
    </location>
</feature>
<evidence type="ECO:0000256" key="1">
    <source>
        <dbReference type="ARBA" id="ARBA00010986"/>
    </source>
</evidence>
<evidence type="ECO:0000256" key="2">
    <source>
        <dbReference type="ARBA" id="ARBA00023239"/>
    </source>
</evidence>
<organism evidence="5 6">
    <name type="scientific">Roseisolibacter agri</name>
    <dbReference type="NCBI Taxonomy" id="2014610"/>
    <lineage>
        <taxon>Bacteria</taxon>
        <taxon>Pseudomonadati</taxon>
        <taxon>Gemmatimonadota</taxon>
        <taxon>Gemmatimonadia</taxon>
        <taxon>Gemmatimonadales</taxon>
        <taxon>Gemmatimonadaceae</taxon>
        <taxon>Roseisolibacter</taxon>
    </lineage>
</organism>
<evidence type="ECO:0000256" key="3">
    <source>
        <dbReference type="SAM" id="MobiDB-lite"/>
    </source>
</evidence>
<reference evidence="5" key="1">
    <citation type="submission" date="2022-08" db="EMBL/GenBank/DDBJ databases">
        <title>Draft genome sequencing of Roseisolibacter agri AW1220.</title>
        <authorList>
            <person name="Tobiishi Y."/>
            <person name="Tonouchi A."/>
        </authorList>
    </citation>
    <scope>NUCLEOTIDE SEQUENCE</scope>
    <source>
        <strain evidence="5">AW1220</strain>
    </source>
</reference>
<dbReference type="AlphaFoldDB" id="A0AA37Q683"/>
<dbReference type="GO" id="GO:0016829">
    <property type="term" value="F:lyase activity"/>
    <property type="evidence" value="ECO:0007669"/>
    <property type="project" value="UniProtKB-KW"/>
</dbReference>
<proteinExistence type="inferred from homology"/>
<comment type="caution">
    <text evidence="5">The sequence shown here is derived from an EMBL/GenBank/DDBJ whole genome shotgun (WGS) entry which is preliminary data.</text>
</comment>
<dbReference type="PANTHER" id="PTHR30536">
    <property type="entry name" value="ALTRONATE/GALACTARATE DEHYDRATASE"/>
    <property type="match status" value="1"/>
</dbReference>
<evidence type="ECO:0000313" key="6">
    <source>
        <dbReference type="Proteomes" id="UP001161325"/>
    </source>
</evidence>
<comment type="similarity">
    <text evidence="1">Belongs to the UxaA family.</text>
</comment>
<dbReference type="GO" id="GO:0019698">
    <property type="term" value="P:D-galacturonate catabolic process"/>
    <property type="evidence" value="ECO:0007669"/>
    <property type="project" value="TreeGrafter"/>
</dbReference>
<dbReference type="Proteomes" id="UP001161325">
    <property type="component" value="Unassembled WGS sequence"/>
</dbReference>
<dbReference type="Gene3D" id="2.30.130.110">
    <property type="match status" value="1"/>
</dbReference>
<evidence type="ECO:0000259" key="4">
    <source>
        <dbReference type="SMART" id="SM00858"/>
    </source>
</evidence>
<dbReference type="Pfam" id="PF04295">
    <property type="entry name" value="GD_AH_second"/>
    <property type="match status" value="1"/>
</dbReference>
<keyword evidence="2" id="KW-0456">Lyase</keyword>
<dbReference type="RefSeq" id="WP_284348192.1">
    <property type="nucleotide sequence ID" value="NZ_BRXS01000001.1"/>
</dbReference>
<dbReference type="InterPro" id="IPR013974">
    <property type="entry name" value="SAF"/>
</dbReference>
<dbReference type="Pfam" id="PF20629">
    <property type="entry name" value="GD_AH_C"/>
    <property type="match status" value="1"/>
</dbReference>
<evidence type="ECO:0000313" key="5">
    <source>
        <dbReference type="EMBL" id="GLC23746.1"/>
    </source>
</evidence>
<keyword evidence="6" id="KW-1185">Reference proteome</keyword>
<name>A0AA37Q683_9BACT</name>